<feature type="transmembrane region" description="Helical" evidence="10">
    <location>
        <begin position="1279"/>
        <end position="1302"/>
    </location>
</feature>
<evidence type="ECO:0000256" key="8">
    <source>
        <dbReference type="ARBA" id="ARBA00022989"/>
    </source>
</evidence>
<dbReference type="PROSITE" id="PS50893">
    <property type="entry name" value="ABC_TRANSPORTER_2"/>
    <property type="match status" value="2"/>
</dbReference>
<evidence type="ECO:0000256" key="3">
    <source>
        <dbReference type="ARBA" id="ARBA00022448"/>
    </source>
</evidence>
<dbReference type="EMBL" id="JAAWWB010000011">
    <property type="protein sequence ID" value="KAG6771264.1"/>
    <property type="molecule type" value="Genomic_DNA"/>
</dbReference>
<evidence type="ECO:0000256" key="4">
    <source>
        <dbReference type="ARBA" id="ARBA00022692"/>
    </source>
</evidence>
<evidence type="ECO:0000313" key="12">
    <source>
        <dbReference type="EMBL" id="KAG6771264.1"/>
    </source>
</evidence>
<dbReference type="PROSITE" id="PS00211">
    <property type="entry name" value="ABC_TRANSPORTER_1"/>
    <property type="match status" value="2"/>
</dbReference>
<keyword evidence="3" id="KW-0813">Transport</keyword>
<evidence type="ECO:0000256" key="10">
    <source>
        <dbReference type="SAM" id="Phobius"/>
    </source>
</evidence>
<sequence length="1982" mass="220565">MAPYTVPNHPIQSKHQYSGILLPTIVMLLLIAVRTRVDLQIHPAQACIKEKMLVEVGKGVSPNFQEVLEALLARGEFLAFAPDTEETRMMINLMSIKFPLLQQVSLIYKDELELETYLTSDLYGTCSQVKNCSNPKIKGAVVFHNQGPQLFDYSIRLNHTWAFSGFPDAKTIMDVNGPYLNDLELGVNIIPTFQYSYSAFFTLQQVVDSFIIFASQQTETESSTEQLELPSSNSFNKSSLLKLPWTKFSPSKIRIAPFPTREYTDDQFQSIIKSVMGVLYLLGFLYPISGLISYSVFEKVCASLIFNVSGTKDKRRSLHDGLERRDIPSFLVYYICFAGEQFAISSGIITACTLNNLFKYSDKSVVFVYFFSFGLSAIMLSFLISTFFTRAKTAVAVGTLSFFGAFFPYYTVNDPAVPMILKVLASLLSPTAFALGSVNFADYERAHVGLRWSNIWRESSGVNFLVCLLMMLFDTLIYCAIGLYLDKFLRLLYVVLAKDSFGTFILSLVGVLPRENGMRYPWNFLFQKCFWRKNNFVKHHGSSLESNFNDELSNERASFLANNTHEPAVEAISLDMKQQELDKRCIQIRNLRKVYASKRGNCCAVNSLQLTLYENQILALLGQRVAGLVSLKLTSSILSTIYRIALLFIEKRYVLFPLNGINSNECRVPCSNRHCSSGYLSRCITLGHNGAGKSTTISMLVGLLPPTSGDALVFGKNITADMDEIRNGLGVCPQNDILFPELTVREHLEIFAALKGVKEDILERVVTDMVTEVGLADKVNTAVRALSGGMKRKLSLGIALIGNSKVVILDEPTSGMDPYSMRLTWQLIKRIKKGRIILLTTHSMDEADELGDRIAIMANGSLKCCGSSLFLKHQYGVGYTLTLEKSSPTASVASDIVSRHVPSATCVSEVGTEISFKLPLASSVSFESMFREIESCMRRSISKSETSSSEDKSYPGIESYGISVTTLEEVFLRVAGCGYDETDDFVDRNNILSSNSTVPAAYDNRPSETIFDVKILGNYKKIIGFISAMVGRVSSLMAATILSFINFLGVQCCSCCIISRSTFWQHTKALFIKRAISARRDRKTIVFQLIIPAIFLLFGLLFLKLKSHPDQQSVTLTTSHFNPLLSGGGGGGPIPFDLSLPIAKEVARYIKGGWIQNFRQSAYRFPDAERELADAIKAAGPTLGPVLLSMSEFLMSSFNESYQSRYGAIVMDKQHDDGSLGYTILHNSSCQHAAPTFINLMNAAILRLATGDQNMTIQTRNHPLPMTKSQHLQHHDLDAFSAAIIVNIAFSFIPASFAVAIVKEREVKAKHQQLISGVSVLSYWVSTYIWDFISFLIPSSFALVLFYIFGLDQFIGKDCFLPTFLMFLEYGLAIASSTYCLTFCFSEHSMAQNVVLLVHFFTGLILMVISFIMGLIQTTASANNLLKDFFRLSPGFCFADGLASLALLRQGMKDKSSNSVFDWNVTGASLCYLGFESIGYFLLTLGWELLPFHKLTPVGIKQYWRSIMNLQHDTHDLEPLLKSPSETVDLNFDEDIDVQTERNRVLAGSIDNAIIYLRNLRKVYPGEKHRTKVAVRSLTFSVQAGECFGFLGTNGAGKTTTLSMLTGEESPTDGSAFIFGKDMRSNPKAARRHIGYCPQFDALLEFLTVQEHLELYARIKGVADYRIDDVVMEKLLEFDLLKHANKPSFTLSGGNKRKLSVAIAMIGDPPIVILDEPSTGMDPIAKRFMWEVISRLSTRQGKTAVILTTHSMNEAQALCTRIGIMVGGRLRCIGSSQHLKTRFGNHLELEVKPTEVNSVDLENLCQTIQSRLFDIPSHPRSLLDDIEVCIGRIDSITSENASVMEISLSQEMIILIGRWLGNEERVKTLVSSTPISDGVFGEQLSEQLVRDGGIPLPIFSEWWLAIEKFSAIDSFILSSFPGAAFQGCNGLSVKYQLPYSKDLSLADVFGHIEQNRNQLGIAEYSISQSTLETIFNHFAASS</sequence>
<dbReference type="GO" id="GO:0016020">
    <property type="term" value="C:membrane"/>
    <property type="evidence" value="ECO:0007669"/>
    <property type="project" value="UniProtKB-SubCell"/>
</dbReference>
<evidence type="ECO:0000259" key="11">
    <source>
        <dbReference type="PROSITE" id="PS50893"/>
    </source>
</evidence>
<feature type="transmembrane region" description="Helical" evidence="10">
    <location>
        <begin position="366"/>
        <end position="388"/>
    </location>
</feature>
<feature type="transmembrane region" description="Helical" evidence="10">
    <location>
        <begin position="331"/>
        <end position="354"/>
    </location>
</feature>
<dbReference type="FunFam" id="3.40.50.300:FF:000298">
    <property type="entry name" value="ATP-binding cassette sub-family A member 12"/>
    <property type="match status" value="1"/>
</dbReference>
<feature type="transmembrane region" description="Helical" evidence="10">
    <location>
        <begin position="1394"/>
        <end position="1417"/>
    </location>
</feature>
<keyword evidence="8 10" id="KW-1133">Transmembrane helix</keyword>
<reference evidence="12" key="1">
    <citation type="journal article" date="2020" name="bioRxiv">
        <title>Hybrid origin of Populus tomentosa Carr. identified through genome sequencing and phylogenomic analysis.</title>
        <authorList>
            <person name="An X."/>
            <person name="Gao K."/>
            <person name="Chen Z."/>
            <person name="Li J."/>
            <person name="Yang X."/>
            <person name="Yang X."/>
            <person name="Zhou J."/>
            <person name="Guo T."/>
            <person name="Zhao T."/>
            <person name="Huang S."/>
            <person name="Miao D."/>
            <person name="Khan W.U."/>
            <person name="Rao P."/>
            <person name="Ye M."/>
            <person name="Lei B."/>
            <person name="Liao W."/>
            <person name="Wang J."/>
            <person name="Ji L."/>
            <person name="Li Y."/>
            <person name="Guo B."/>
            <person name="Mustafa N.S."/>
            <person name="Li S."/>
            <person name="Yun Q."/>
            <person name="Keller S.R."/>
            <person name="Mao J."/>
            <person name="Zhang R."/>
            <person name="Strauss S.H."/>
        </authorList>
    </citation>
    <scope>NUCLEOTIDE SEQUENCE</scope>
    <source>
        <strain evidence="12">GM15</strain>
        <tissue evidence="12">Leaf</tissue>
    </source>
</reference>
<evidence type="ECO:0000256" key="7">
    <source>
        <dbReference type="ARBA" id="ARBA00022840"/>
    </source>
</evidence>
<feature type="domain" description="ABC transporter" evidence="11">
    <location>
        <begin position="586"/>
        <end position="884"/>
    </location>
</feature>
<dbReference type="PANTHER" id="PTHR19229">
    <property type="entry name" value="ATP-BINDING CASSETTE TRANSPORTER SUBFAMILY A ABCA"/>
    <property type="match status" value="1"/>
</dbReference>
<comment type="similarity">
    <text evidence="2">Belongs to the ABC transporter superfamily. ABCA family. CPR flippase (TC 3.A.1.211) subfamily.</text>
</comment>
<evidence type="ECO:0000256" key="2">
    <source>
        <dbReference type="ARBA" id="ARBA00008526"/>
    </source>
</evidence>
<keyword evidence="6" id="KW-0547">Nucleotide-binding</keyword>
<dbReference type="CDD" id="cd03263">
    <property type="entry name" value="ABC_subfamily_A"/>
    <property type="match status" value="2"/>
</dbReference>
<proteinExistence type="inferred from homology"/>
<feature type="domain" description="ABC transporter" evidence="11">
    <location>
        <begin position="1555"/>
        <end position="1792"/>
    </location>
</feature>
<feature type="transmembrane region" description="Helical" evidence="10">
    <location>
        <begin position="1323"/>
        <end position="1348"/>
    </location>
</feature>
<feature type="transmembrane region" description="Helical" evidence="10">
    <location>
        <begin position="419"/>
        <end position="441"/>
    </location>
</feature>
<keyword evidence="9 10" id="KW-0472">Membrane</keyword>
<evidence type="ECO:0000313" key="13">
    <source>
        <dbReference type="Proteomes" id="UP000886885"/>
    </source>
</evidence>
<comment type="caution">
    <text evidence="12">The sequence shown here is derived from an EMBL/GenBank/DDBJ whole genome shotgun (WGS) entry which is preliminary data.</text>
</comment>
<feature type="transmembrane region" description="Helical" evidence="10">
    <location>
        <begin position="1360"/>
        <end position="1382"/>
    </location>
</feature>
<dbReference type="Pfam" id="PF12698">
    <property type="entry name" value="ABC2_membrane_3"/>
    <property type="match status" value="1"/>
</dbReference>
<dbReference type="GO" id="GO:0016887">
    <property type="term" value="F:ATP hydrolysis activity"/>
    <property type="evidence" value="ECO:0007669"/>
    <property type="project" value="InterPro"/>
</dbReference>
<dbReference type="OrthoDB" id="10255969at2759"/>
<dbReference type="SMART" id="SM00382">
    <property type="entry name" value="AAA"/>
    <property type="match status" value="2"/>
</dbReference>
<gene>
    <name evidence="12" type="ORF">POTOM_022612</name>
</gene>
<feature type="transmembrane region" description="Helical" evidence="10">
    <location>
        <begin position="461"/>
        <end position="484"/>
    </location>
</feature>
<dbReference type="InterPro" id="IPR003593">
    <property type="entry name" value="AAA+_ATPase"/>
</dbReference>
<dbReference type="GO" id="GO:0005319">
    <property type="term" value="F:lipid transporter activity"/>
    <property type="evidence" value="ECO:0007669"/>
    <property type="project" value="TreeGrafter"/>
</dbReference>
<evidence type="ECO:0000256" key="6">
    <source>
        <dbReference type="ARBA" id="ARBA00022741"/>
    </source>
</evidence>
<feature type="transmembrane region" description="Helical" evidence="10">
    <location>
        <begin position="1460"/>
        <end position="1483"/>
    </location>
</feature>
<keyword evidence="5" id="KW-0677">Repeat</keyword>
<evidence type="ECO:0000256" key="1">
    <source>
        <dbReference type="ARBA" id="ARBA00004141"/>
    </source>
</evidence>
<dbReference type="Pfam" id="PF00005">
    <property type="entry name" value="ABC_tran"/>
    <property type="match status" value="2"/>
</dbReference>
<keyword evidence="4 10" id="KW-0812">Transmembrane</keyword>
<dbReference type="Pfam" id="PF23321">
    <property type="entry name" value="R1_ABCA1"/>
    <property type="match status" value="1"/>
</dbReference>
<accession>A0A8X8CYC1</accession>
<dbReference type="PANTHER" id="PTHR19229:SF267">
    <property type="entry name" value="ABC TRANSPORTER A FAMILY MEMBER 1"/>
    <property type="match status" value="1"/>
</dbReference>
<dbReference type="FunFam" id="3.40.50.300:FF:000904">
    <property type="entry name" value="ABC transporter A family member 1"/>
    <property type="match status" value="1"/>
</dbReference>
<dbReference type="InterPro" id="IPR013525">
    <property type="entry name" value="ABC2_TM"/>
</dbReference>
<feature type="transmembrane region" description="Helical" evidence="10">
    <location>
        <begin position="278"/>
        <end position="297"/>
    </location>
</feature>
<dbReference type="InterPro" id="IPR017871">
    <property type="entry name" value="ABC_transporter-like_CS"/>
</dbReference>
<dbReference type="InterPro" id="IPR056264">
    <property type="entry name" value="R2_ABCA1-4-like"/>
</dbReference>
<feature type="transmembrane region" description="Helical" evidence="10">
    <location>
        <begin position="1084"/>
        <end position="1103"/>
    </location>
</feature>
<feature type="transmembrane region" description="Helical" evidence="10">
    <location>
        <begin position="1429"/>
        <end position="1448"/>
    </location>
</feature>
<feature type="transmembrane region" description="Helical" evidence="10">
    <location>
        <begin position="394"/>
        <end position="412"/>
    </location>
</feature>
<evidence type="ECO:0000256" key="5">
    <source>
        <dbReference type="ARBA" id="ARBA00022737"/>
    </source>
</evidence>
<dbReference type="InterPro" id="IPR003439">
    <property type="entry name" value="ABC_transporter-like_ATP-bd"/>
</dbReference>
<feature type="transmembrane region" description="Helical" evidence="10">
    <location>
        <begin position="1036"/>
        <end position="1063"/>
    </location>
</feature>
<organism evidence="12 13">
    <name type="scientific">Populus tomentosa</name>
    <name type="common">Chinese white poplar</name>
    <dbReference type="NCBI Taxonomy" id="118781"/>
    <lineage>
        <taxon>Eukaryota</taxon>
        <taxon>Viridiplantae</taxon>
        <taxon>Streptophyta</taxon>
        <taxon>Embryophyta</taxon>
        <taxon>Tracheophyta</taxon>
        <taxon>Spermatophyta</taxon>
        <taxon>Magnoliopsida</taxon>
        <taxon>eudicotyledons</taxon>
        <taxon>Gunneridae</taxon>
        <taxon>Pentapetalae</taxon>
        <taxon>rosids</taxon>
        <taxon>fabids</taxon>
        <taxon>Malpighiales</taxon>
        <taxon>Salicaceae</taxon>
        <taxon>Saliceae</taxon>
        <taxon>Populus</taxon>
    </lineage>
</organism>
<evidence type="ECO:0000256" key="9">
    <source>
        <dbReference type="ARBA" id="ARBA00023136"/>
    </source>
</evidence>
<dbReference type="Proteomes" id="UP000886885">
    <property type="component" value="Chromosome 6A"/>
</dbReference>
<keyword evidence="7" id="KW-0067">ATP-binding</keyword>
<name>A0A8X8CYC1_POPTO</name>
<protein>
    <recommendedName>
        <fullName evidence="11">ABC transporter domain-containing protein</fullName>
    </recommendedName>
</protein>
<comment type="subcellular location">
    <subcellularLocation>
        <location evidence="1">Membrane</location>
        <topology evidence="1">Multi-pass membrane protein</topology>
    </subcellularLocation>
</comment>
<dbReference type="InterPro" id="IPR026082">
    <property type="entry name" value="ABCA"/>
</dbReference>
<dbReference type="GO" id="GO:0140359">
    <property type="term" value="F:ABC-type transporter activity"/>
    <property type="evidence" value="ECO:0007669"/>
    <property type="project" value="InterPro"/>
</dbReference>
<keyword evidence="13" id="KW-1185">Reference proteome</keyword>
<dbReference type="GO" id="GO:0005524">
    <property type="term" value="F:ATP binding"/>
    <property type="evidence" value="ECO:0007669"/>
    <property type="project" value="UniProtKB-KW"/>
</dbReference>